<dbReference type="RefSeq" id="WP_174411299.1">
    <property type="nucleotide sequence ID" value="NZ_JACHIT010000001.1"/>
</dbReference>
<proteinExistence type="predicted"/>
<comment type="caution">
    <text evidence="1">The sequence shown here is derived from an EMBL/GenBank/DDBJ whole genome shotgun (WGS) entry which is preliminary data.</text>
</comment>
<evidence type="ECO:0000313" key="2">
    <source>
        <dbReference type="Proteomes" id="UP000540412"/>
    </source>
</evidence>
<name>A0A7W9PC07_9NOCA</name>
<gene>
    <name evidence="1" type="ORF">BJY24_001760</name>
</gene>
<protein>
    <submittedName>
        <fullName evidence="1">Uncharacterized protein</fullName>
    </submittedName>
</protein>
<reference evidence="1 2" key="1">
    <citation type="submission" date="2020-08" db="EMBL/GenBank/DDBJ databases">
        <title>Sequencing the genomes of 1000 actinobacteria strains.</title>
        <authorList>
            <person name="Klenk H.-P."/>
        </authorList>
    </citation>
    <scope>NUCLEOTIDE SEQUENCE [LARGE SCALE GENOMIC DNA]</scope>
    <source>
        <strain evidence="1 2">DSM 43582</strain>
    </source>
</reference>
<accession>A0A7W9PC07</accession>
<keyword evidence="2" id="KW-1185">Reference proteome</keyword>
<sequence length="132" mass="14843">MSESESTEHSGGDLRLARVYDARDRRGLPIIDRPPVDPQLHEALLTYLEAAPVVLAARSLDIDEFAPDDRDVPMNYRTDGTWIWSGSVPHYLRKHGLPPEPGLVDHIRARDFQLPEVDEHTKDRAVSVITGP</sequence>
<organism evidence="1 2">
    <name type="scientific">Nocardia transvalensis</name>
    <dbReference type="NCBI Taxonomy" id="37333"/>
    <lineage>
        <taxon>Bacteria</taxon>
        <taxon>Bacillati</taxon>
        <taxon>Actinomycetota</taxon>
        <taxon>Actinomycetes</taxon>
        <taxon>Mycobacteriales</taxon>
        <taxon>Nocardiaceae</taxon>
        <taxon>Nocardia</taxon>
    </lineage>
</organism>
<dbReference type="AlphaFoldDB" id="A0A7W9PC07"/>
<dbReference type="EMBL" id="JACHIT010000001">
    <property type="protein sequence ID" value="MBB5912893.1"/>
    <property type="molecule type" value="Genomic_DNA"/>
</dbReference>
<dbReference type="Proteomes" id="UP000540412">
    <property type="component" value="Unassembled WGS sequence"/>
</dbReference>
<evidence type="ECO:0000313" key="1">
    <source>
        <dbReference type="EMBL" id="MBB5912893.1"/>
    </source>
</evidence>